<dbReference type="PANTHER" id="PTHR48079">
    <property type="entry name" value="PROTEIN YEEZ"/>
    <property type="match status" value="1"/>
</dbReference>
<reference evidence="3" key="1">
    <citation type="submission" date="2023-07" db="EMBL/GenBank/DDBJ databases">
        <title>Study on multiphase classification of strain Alteromonas salexigens isolated from the Yellow Sea.</title>
        <authorList>
            <person name="Sun L."/>
        </authorList>
    </citation>
    <scope>NUCLEOTIDE SEQUENCE [LARGE SCALE GENOMIC DNA]</scope>
    <source>
        <strain evidence="3">ASW11-19</strain>
    </source>
</reference>
<evidence type="ECO:0000313" key="3">
    <source>
        <dbReference type="Proteomes" id="UP001209257"/>
    </source>
</evidence>
<dbReference type="InterPro" id="IPR036291">
    <property type="entry name" value="NAD(P)-bd_dom_sf"/>
</dbReference>
<protein>
    <submittedName>
        <fullName evidence="2">NAD-dependent epimerase/dehydratase family protein</fullName>
    </submittedName>
</protein>
<dbReference type="EMBL" id="JAOTJC010000005">
    <property type="protein sequence ID" value="MCU7553743.1"/>
    <property type="molecule type" value="Genomic_DNA"/>
</dbReference>
<organism evidence="2 3">
    <name type="scientific">Alteromonas salexigens</name>
    <dbReference type="NCBI Taxonomy" id="2982530"/>
    <lineage>
        <taxon>Bacteria</taxon>
        <taxon>Pseudomonadati</taxon>
        <taxon>Pseudomonadota</taxon>
        <taxon>Gammaproteobacteria</taxon>
        <taxon>Alteromonadales</taxon>
        <taxon>Alteromonadaceae</taxon>
        <taxon>Alteromonas/Salinimonas group</taxon>
        <taxon>Alteromonas</taxon>
    </lineage>
</organism>
<evidence type="ECO:0000259" key="1">
    <source>
        <dbReference type="Pfam" id="PF01370"/>
    </source>
</evidence>
<keyword evidence="3" id="KW-1185">Reference proteome</keyword>
<dbReference type="PANTHER" id="PTHR48079:SF6">
    <property type="entry name" value="NAD(P)-BINDING DOMAIN-CONTAINING PROTEIN-RELATED"/>
    <property type="match status" value="1"/>
</dbReference>
<name>A0ABT2VKE1_9ALTE</name>
<dbReference type="InterPro" id="IPR001509">
    <property type="entry name" value="Epimerase_deHydtase"/>
</dbReference>
<dbReference type="Pfam" id="PF01370">
    <property type="entry name" value="Epimerase"/>
    <property type="match status" value="1"/>
</dbReference>
<evidence type="ECO:0000313" key="2">
    <source>
        <dbReference type="EMBL" id="MCU7553743.1"/>
    </source>
</evidence>
<dbReference type="RefSeq" id="WP_262992444.1">
    <property type="nucleotide sequence ID" value="NZ_JAOTJC010000005.1"/>
</dbReference>
<dbReference type="SUPFAM" id="SSF51735">
    <property type="entry name" value="NAD(P)-binding Rossmann-fold domains"/>
    <property type="match status" value="1"/>
</dbReference>
<gene>
    <name evidence="2" type="ORF">OCL06_03915</name>
</gene>
<dbReference type="Gene3D" id="3.40.50.720">
    <property type="entry name" value="NAD(P)-binding Rossmann-like Domain"/>
    <property type="match status" value="1"/>
</dbReference>
<comment type="caution">
    <text evidence="2">The sequence shown here is derived from an EMBL/GenBank/DDBJ whole genome shotgun (WGS) entry which is preliminary data.</text>
</comment>
<dbReference type="Proteomes" id="UP001209257">
    <property type="component" value="Unassembled WGS sequence"/>
</dbReference>
<feature type="domain" description="NAD-dependent epimerase/dehydratase" evidence="1">
    <location>
        <begin position="9"/>
        <end position="208"/>
    </location>
</feature>
<accession>A0ABT2VKE1</accession>
<proteinExistence type="predicted"/>
<sequence length="268" mass="29847">MQHPLVLCGHGWLGNYLAETREPATVISTTRTPEKCQQLAQQGYQAIPFTLGDDPAVLTRHCSQATVLLNIPPGRRNPSLDTYLDNMLALIDALIDVKVGHIIFISTTSVYGEETTHIVTENTPVDPQTVSAKTHIAIEKRLRRYPNYRYSIVRLAGLVGPDRHPVNVLSGKHFSAGNKVVNLVHVADVVTALTQLIRRGGEGKTYHLCSLAHPKRGDYYPRTAHARGLALPRFDDTTALPVGKRIDARWSWEMLDTRPRFATPDDMM</sequence>
<dbReference type="InterPro" id="IPR051783">
    <property type="entry name" value="NAD(P)-dependent_oxidoreduct"/>
</dbReference>